<comment type="caution">
    <text evidence="1">The sequence shown here is derived from an EMBL/GenBank/DDBJ whole genome shotgun (WGS) entry which is preliminary data.</text>
</comment>
<protein>
    <submittedName>
        <fullName evidence="1">DnaB domain-containing protein helicase domain-containing protein</fullName>
    </submittedName>
</protein>
<sequence length="464" mass="50335">MKNEFLMDPETFWEARQWLQYVHDDAKFRRLNPFALLLAVMARLSALTPPNVTVQVSPHDRPMSLNLNVVLVGAAGTGKGKTLREARELLPTPEGNRMQVKKPRTGEGIVTAFVDRAELRDEEGRTHKGQYVNKIQTDRVLLELSEVTDLRTAMAGEGSTMLGTLLSGFSGETLGGNTRTARSNVTLPPNTYRLSSVIAAQPSQCDVFFSNAEVGFASRFLFAPAGDPQAPDVQPPAPQGTFPALAAGIPQGPDDTQLEMLRSRDGVPFPNGAGMLAWPAHVVHLPPVAAREADRLQLLGTRGELGDLDAHRLEPAARLTALFALADGREIASEEDWQLANACLHLSDEARAECQAKMQASSLRRRVQRAADDKRAKEEAEVQVKAERLASVKKSIVKWLGKNDPSCEGAKVGRFQCCTRWRDLIGTALDELIAEGRVDRVGTDGSSYALTPASSGQASSALLA</sequence>
<dbReference type="RefSeq" id="WP_165368733.1">
    <property type="nucleotide sequence ID" value="NZ_RYUY01000001.1"/>
</dbReference>
<accession>A0A4Q5AZN6</accession>
<keyword evidence="1" id="KW-0378">Hydrolase</keyword>
<organism evidence="1 2">
    <name type="scientific">Bifidobacterium pseudolongum subsp. globosum</name>
    <dbReference type="NCBI Taxonomy" id="1690"/>
    <lineage>
        <taxon>Bacteria</taxon>
        <taxon>Bacillati</taxon>
        <taxon>Actinomycetota</taxon>
        <taxon>Actinomycetes</taxon>
        <taxon>Bifidobacteriales</taxon>
        <taxon>Bifidobacteriaceae</taxon>
        <taxon>Bifidobacterium</taxon>
    </lineage>
</organism>
<dbReference type="EMBL" id="RYUY01000001">
    <property type="protein sequence ID" value="RYQ40575.1"/>
    <property type="molecule type" value="Genomic_DNA"/>
</dbReference>
<keyword evidence="1" id="KW-0547">Nucleotide-binding</keyword>
<evidence type="ECO:0000313" key="2">
    <source>
        <dbReference type="Proteomes" id="UP000293208"/>
    </source>
</evidence>
<proteinExistence type="predicted"/>
<evidence type="ECO:0000313" key="1">
    <source>
        <dbReference type="EMBL" id="RYQ40575.1"/>
    </source>
</evidence>
<dbReference type="GO" id="GO:0004386">
    <property type="term" value="F:helicase activity"/>
    <property type="evidence" value="ECO:0007669"/>
    <property type="project" value="UniProtKB-KW"/>
</dbReference>
<reference evidence="1 2" key="1">
    <citation type="submission" date="2018-12" db="EMBL/GenBank/DDBJ databases">
        <title>Unveiling genomic diversity among members of the Bifidobacterium pseudolongum species, a widely distributed gut commensal of the animal kingdom.</title>
        <authorList>
            <person name="Lugli G.A."/>
            <person name="Duranti S."/>
            <person name="Albert K."/>
            <person name="Mancabelli L."/>
            <person name="Napoli S."/>
            <person name="Viappiani A."/>
            <person name="Anzalone R."/>
            <person name="Longhi G."/>
            <person name="Milani C."/>
            <person name="Turroni F."/>
            <person name="Alessandri G."/>
            <person name="Sela D.A."/>
            <person name="Van Sinderen D."/>
            <person name="Ventura M."/>
        </authorList>
    </citation>
    <scope>NUCLEOTIDE SEQUENCE [LARGE SCALE GENOMIC DNA]</scope>
    <source>
        <strain evidence="1 2">2001B</strain>
    </source>
</reference>
<gene>
    <name evidence="1" type="ORF">PG2001B_0456</name>
</gene>
<keyword evidence="1" id="KW-0067">ATP-binding</keyword>
<dbReference type="AlphaFoldDB" id="A0A4Q5AZN6"/>
<name>A0A4Q5AZN6_9BIFI</name>
<keyword evidence="1" id="KW-0347">Helicase</keyword>
<dbReference type="Proteomes" id="UP000293208">
    <property type="component" value="Unassembled WGS sequence"/>
</dbReference>